<proteinExistence type="predicted"/>
<dbReference type="Proteomes" id="UP001248822">
    <property type="component" value="Unassembled WGS sequence"/>
</dbReference>
<feature type="non-terminal residue" evidence="1">
    <location>
        <position position="120"/>
    </location>
</feature>
<accession>A0AAE4DTS3</accession>
<dbReference type="RefSeq" id="WP_310827807.1">
    <property type="nucleotide sequence ID" value="NZ_JAQGEC010000030.1"/>
</dbReference>
<reference evidence="1" key="1">
    <citation type="submission" date="2022-12" db="EMBL/GenBank/DDBJ databases">
        <title>NDM-1 containing novel ST 2018 Pseudenterobacter timonensis.</title>
        <authorList>
            <person name="Halder G."/>
            <person name="Mandal S."/>
            <person name="Dutta S."/>
        </authorList>
    </citation>
    <scope>NUCLEOTIDE SEQUENCE</scope>
    <source>
        <strain evidence="1">CNCI147</strain>
    </source>
</reference>
<sequence length="120" mass="13936">MDNWSALFDGQTRYLLDINDSTVKPDVLRFRGREALSEPFRWDIEFTTPQGNIVPEDVLMKYASLRMRGGRNVHGMVTRLEWLSTSKDQSHYRLTLSSRLALLGYTRQCAVWQNQSVPEV</sequence>
<gene>
    <name evidence="1" type="ORF">O7047_21675</name>
</gene>
<comment type="caution">
    <text evidence="1">The sequence shown here is derived from an EMBL/GenBank/DDBJ whole genome shotgun (WGS) entry which is preliminary data.</text>
</comment>
<dbReference type="Gene3D" id="2.30.110.50">
    <property type="match status" value="1"/>
</dbReference>
<protein>
    <submittedName>
        <fullName evidence="1">Contractile injection system protein, VgrG/Pvc8 family</fullName>
    </submittedName>
</protein>
<evidence type="ECO:0000313" key="2">
    <source>
        <dbReference type="Proteomes" id="UP001248822"/>
    </source>
</evidence>
<evidence type="ECO:0000313" key="1">
    <source>
        <dbReference type="EMBL" id="MDR9892833.1"/>
    </source>
</evidence>
<name>A0AAE4DTS3_9ENTR</name>
<dbReference type="Pfam" id="PF05954">
    <property type="entry name" value="Phage_GPD"/>
    <property type="match status" value="1"/>
</dbReference>
<organism evidence="1 2">
    <name type="scientific">Pseudenterobacter timonensis</name>
    <dbReference type="NCBI Taxonomy" id="1755099"/>
    <lineage>
        <taxon>Bacteria</taxon>
        <taxon>Pseudomonadati</taxon>
        <taxon>Pseudomonadota</taxon>
        <taxon>Gammaproteobacteria</taxon>
        <taxon>Enterobacterales</taxon>
        <taxon>Enterobacteriaceae</taxon>
        <taxon>Pseudenterobacter</taxon>
    </lineage>
</organism>
<dbReference type="AlphaFoldDB" id="A0AAE4DTS3"/>
<dbReference type="SUPFAM" id="SSF69279">
    <property type="entry name" value="Phage tail proteins"/>
    <property type="match status" value="1"/>
</dbReference>
<dbReference type="EMBL" id="JAQGEC010000030">
    <property type="protein sequence ID" value="MDR9892833.1"/>
    <property type="molecule type" value="Genomic_DNA"/>
</dbReference>